<evidence type="ECO:0000256" key="4">
    <source>
        <dbReference type="ARBA" id="ARBA00022722"/>
    </source>
</evidence>
<keyword evidence="13" id="KW-0548">Nucleotidyltransferase</keyword>
<evidence type="ECO:0000256" key="11">
    <source>
        <dbReference type="ARBA" id="ARBA00022908"/>
    </source>
</evidence>
<evidence type="ECO:0000256" key="14">
    <source>
        <dbReference type="ARBA" id="ARBA00023113"/>
    </source>
</evidence>
<keyword evidence="9" id="KW-0067">ATP-binding</keyword>
<keyword evidence="13" id="KW-0808">Transferase</keyword>
<evidence type="ECO:0000256" key="8">
    <source>
        <dbReference type="ARBA" id="ARBA00022801"/>
    </source>
</evidence>
<evidence type="ECO:0000256" key="15">
    <source>
        <dbReference type="ARBA" id="ARBA00023172"/>
    </source>
</evidence>
<keyword evidence="7" id="KW-0255">Endonuclease</keyword>
<name>A0A6A6N4P3_HEVBR</name>
<dbReference type="PROSITE" id="PS50994">
    <property type="entry name" value="INTEGRASE"/>
    <property type="match status" value="1"/>
</dbReference>
<evidence type="ECO:0000259" key="16">
    <source>
        <dbReference type="PROSITE" id="PS50994"/>
    </source>
</evidence>
<comment type="function">
    <text evidence="1">The aspartyl protease (PR) mediates the proteolytic cleavages of the Gag and Gag-Pol polyproteins after assembly of the VLP.</text>
</comment>
<keyword evidence="13" id="KW-0239">DNA-directed DNA polymerase</keyword>
<keyword evidence="4" id="KW-0540">Nuclease</keyword>
<dbReference type="Proteomes" id="UP000467840">
    <property type="component" value="Chromosome 10"/>
</dbReference>
<evidence type="ECO:0000313" key="18">
    <source>
        <dbReference type="Proteomes" id="UP000467840"/>
    </source>
</evidence>
<comment type="caution">
    <text evidence="17">The sequence shown here is derived from an EMBL/GenBank/DDBJ whole genome shotgun (WGS) entry which is preliminary data.</text>
</comment>
<dbReference type="InterPro" id="IPR054722">
    <property type="entry name" value="PolX-like_BBD"/>
</dbReference>
<keyword evidence="2" id="KW-1188">Viral release from host cell</keyword>
<dbReference type="InterPro" id="IPR039537">
    <property type="entry name" value="Retrotran_Ty1/copia-like"/>
</dbReference>
<keyword evidence="5" id="KW-0479">Metal-binding</keyword>
<dbReference type="EMBL" id="JAAGAX010000003">
    <property type="protein sequence ID" value="KAF2320630.1"/>
    <property type="molecule type" value="Genomic_DNA"/>
</dbReference>
<evidence type="ECO:0000256" key="1">
    <source>
        <dbReference type="ARBA" id="ARBA00002180"/>
    </source>
</evidence>
<keyword evidence="3" id="KW-0645">Protease</keyword>
<dbReference type="AlphaFoldDB" id="A0A6A6N4P3"/>
<dbReference type="GO" id="GO:0003676">
    <property type="term" value="F:nucleic acid binding"/>
    <property type="evidence" value="ECO:0007669"/>
    <property type="project" value="InterPro"/>
</dbReference>
<feature type="domain" description="Integrase catalytic" evidence="16">
    <location>
        <begin position="97"/>
        <end position="193"/>
    </location>
</feature>
<dbReference type="GO" id="GO:0046872">
    <property type="term" value="F:metal ion binding"/>
    <property type="evidence" value="ECO:0007669"/>
    <property type="project" value="UniProtKB-KW"/>
</dbReference>
<keyword evidence="18" id="KW-1185">Reference proteome</keyword>
<dbReference type="Gene3D" id="3.30.420.10">
    <property type="entry name" value="Ribonuclease H-like superfamily/Ribonuclease H"/>
    <property type="match status" value="1"/>
</dbReference>
<keyword evidence="12" id="KW-0695">RNA-directed DNA polymerase</keyword>
<keyword evidence="10" id="KW-0460">Magnesium</keyword>
<sequence length="193" mass="22121">MHQHKEERVIVIANNLAYLVAKGVVKISMDDKSMVKLNDVFHVPGLKRNLVSVSQITNSGKYVLFGPKDVKVLDNVKAIYADVVTFGERKGCQFGKSHRLPFTKSSNHRSSMLELVHTDLMGPTKTPSYSGYRYVMVLVDDFSRYTWVKFLKEKSEALSKFAEFRDAVEKEFGKKIKYLWSDNGGEYMSKDFF</sequence>
<evidence type="ECO:0000256" key="7">
    <source>
        <dbReference type="ARBA" id="ARBA00022759"/>
    </source>
</evidence>
<reference evidence="17 18" key="1">
    <citation type="journal article" date="2020" name="Mol. Plant">
        <title>The Chromosome-Based Rubber Tree Genome Provides New Insights into Spurge Genome Evolution and Rubber Biosynthesis.</title>
        <authorList>
            <person name="Liu J."/>
            <person name="Shi C."/>
            <person name="Shi C.C."/>
            <person name="Li W."/>
            <person name="Zhang Q.J."/>
            <person name="Zhang Y."/>
            <person name="Li K."/>
            <person name="Lu H.F."/>
            <person name="Shi C."/>
            <person name="Zhu S.T."/>
            <person name="Xiao Z.Y."/>
            <person name="Nan H."/>
            <person name="Yue Y."/>
            <person name="Zhu X.G."/>
            <person name="Wu Y."/>
            <person name="Hong X.N."/>
            <person name="Fan G.Y."/>
            <person name="Tong Y."/>
            <person name="Zhang D."/>
            <person name="Mao C.L."/>
            <person name="Liu Y.L."/>
            <person name="Hao S.J."/>
            <person name="Liu W.Q."/>
            <person name="Lv M.Q."/>
            <person name="Zhang H.B."/>
            <person name="Liu Y."/>
            <person name="Hu-Tang G.R."/>
            <person name="Wang J.P."/>
            <person name="Wang J.H."/>
            <person name="Sun Y.H."/>
            <person name="Ni S.B."/>
            <person name="Chen W.B."/>
            <person name="Zhang X.C."/>
            <person name="Jiao Y.N."/>
            <person name="Eichler E.E."/>
            <person name="Li G.H."/>
            <person name="Liu X."/>
            <person name="Gao L.Z."/>
        </authorList>
    </citation>
    <scope>NUCLEOTIDE SEQUENCE [LARGE SCALE GENOMIC DNA]</scope>
    <source>
        <strain evidence="18">cv. GT1</strain>
        <tissue evidence="17">Leaf</tissue>
    </source>
</reference>
<proteinExistence type="predicted"/>
<accession>A0A6A6N4P3</accession>
<evidence type="ECO:0000256" key="6">
    <source>
        <dbReference type="ARBA" id="ARBA00022741"/>
    </source>
</evidence>
<keyword evidence="15" id="KW-0233">DNA recombination</keyword>
<dbReference type="GO" id="GO:0004519">
    <property type="term" value="F:endonuclease activity"/>
    <property type="evidence" value="ECO:0007669"/>
    <property type="project" value="UniProtKB-KW"/>
</dbReference>
<dbReference type="GO" id="GO:0008233">
    <property type="term" value="F:peptidase activity"/>
    <property type="evidence" value="ECO:0007669"/>
    <property type="project" value="UniProtKB-KW"/>
</dbReference>
<evidence type="ECO:0000256" key="5">
    <source>
        <dbReference type="ARBA" id="ARBA00022723"/>
    </source>
</evidence>
<dbReference type="GO" id="GO:0015074">
    <property type="term" value="P:DNA integration"/>
    <property type="evidence" value="ECO:0007669"/>
    <property type="project" value="UniProtKB-KW"/>
</dbReference>
<organism evidence="17 18">
    <name type="scientific">Hevea brasiliensis</name>
    <name type="common">Para rubber tree</name>
    <name type="synonym">Siphonia brasiliensis</name>
    <dbReference type="NCBI Taxonomy" id="3981"/>
    <lineage>
        <taxon>Eukaryota</taxon>
        <taxon>Viridiplantae</taxon>
        <taxon>Streptophyta</taxon>
        <taxon>Embryophyta</taxon>
        <taxon>Tracheophyta</taxon>
        <taxon>Spermatophyta</taxon>
        <taxon>Magnoliopsida</taxon>
        <taxon>eudicotyledons</taxon>
        <taxon>Gunneridae</taxon>
        <taxon>Pentapetalae</taxon>
        <taxon>rosids</taxon>
        <taxon>fabids</taxon>
        <taxon>Malpighiales</taxon>
        <taxon>Euphorbiaceae</taxon>
        <taxon>Crotonoideae</taxon>
        <taxon>Micrandreae</taxon>
        <taxon>Hevea</taxon>
    </lineage>
</organism>
<evidence type="ECO:0000256" key="12">
    <source>
        <dbReference type="ARBA" id="ARBA00022918"/>
    </source>
</evidence>
<evidence type="ECO:0000256" key="2">
    <source>
        <dbReference type="ARBA" id="ARBA00022612"/>
    </source>
</evidence>
<dbReference type="GO" id="GO:0003964">
    <property type="term" value="F:RNA-directed DNA polymerase activity"/>
    <property type="evidence" value="ECO:0007669"/>
    <property type="project" value="UniProtKB-KW"/>
</dbReference>
<dbReference type="SUPFAM" id="SSF53098">
    <property type="entry name" value="Ribonuclease H-like"/>
    <property type="match status" value="1"/>
</dbReference>
<dbReference type="Pfam" id="PF22936">
    <property type="entry name" value="Pol_BBD"/>
    <property type="match status" value="1"/>
</dbReference>
<dbReference type="PANTHER" id="PTHR42648">
    <property type="entry name" value="TRANSPOSASE, PUTATIVE-RELATED"/>
    <property type="match status" value="1"/>
</dbReference>
<keyword evidence="11" id="KW-0229">DNA integration</keyword>
<dbReference type="GO" id="GO:0005524">
    <property type="term" value="F:ATP binding"/>
    <property type="evidence" value="ECO:0007669"/>
    <property type="project" value="UniProtKB-KW"/>
</dbReference>
<dbReference type="GO" id="GO:0006508">
    <property type="term" value="P:proteolysis"/>
    <property type="evidence" value="ECO:0007669"/>
    <property type="project" value="UniProtKB-KW"/>
</dbReference>
<evidence type="ECO:0000256" key="9">
    <source>
        <dbReference type="ARBA" id="ARBA00022840"/>
    </source>
</evidence>
<evidence type="ECO:0000313" key="17">
    <source>
        <dbReference type="EMBL" id="KAF2320630.1"/>
    </source>
</evidence>
<dbReference type="Pfam" id="PF00665">
    <property type="entry name" value="rve"/>
    <property type="match status" value="1"/>
</dbReference>
<evidence type="ECO:0000256" key="10">
    <source>
        <dbReference type="ARBA" id="ARBA00022842"/>
    </source>
</evidence>
<keyword evidence="6" id="KW-0547">Nucleotide-binding</keyword>
<dbReference type="InterPro" id="IPR012337">
    <property type="entry name" value="RNaseH-like_sf"/>
</dbReference>
<evidence type="ECO:0000256" key="3">
    <source>
        <dbReference type="ARBA" id="ARBA00022670"/>
    </source>
</evidence>
<keyword evidence="8" id="KW-0378">Hydrolase</keyword>
<keyword evidence="14" id="KW-0917">Virion maturation</keyword>
<dbReference type="GO" id="GO:0003887">
    <property type="term" value="F:DNA-directed DNA polymerase activity"/>
    <property type="evidence" value="ECO:0007669"/>
    <property type="project" value="UniProtKB-KW"/>
</dbReference>
<gene>
    <name evidence="17" type="ORF">GH714_029268</name>
</gene>
<dbReference type="InterPro" id="IPR001584">
    <property type="entry name" value="Integrase_cat-core"/>
</dbReference>
<evidence type="ECO:0000256" key="13">
    <source>
        <dbReference type="ARBA" id="ARBA00022932"/>
    </source>
</evidence>
<dbReference type="PANTHER" id="PTHR42648:SF11">
    <property type="entry name" value="TRANSPOSON TY4-P GAG-POL POLYPROTEIN"/>
    <property type="match status" value="1"/>
</dbReference>
<dbReference type="GO" id="GO:0006310">
    <property type="term" value="P:DNA recombination"/>
    <property type="evidence" value="ECO:0007669"/>
    <property type="project" value="UniProtKB-KW"/>
</dbReference>
<dbReference type="InterPro" id="IPR036397">
    <property type="entry name" value="RNaseH_sf"/>
</dbReference>
<protein>
    <recommendedName>
        <fullName evidence="16">Integrase catalytic domain-containing protein</fullName>
    </recommendedName>
</protein>